<sequence length="178" mass="20121">MNLFYAAMFPTSLFPSKPPVRSGEKMAERFCTSQHTERSKLGTSWLSYHGTGLRIIEVTEVSVMNSLHSYSMKKYPGDFTDVKDYIYTLCTFATLQHRILVMVGLPGISEKEKIAAHLFWEKISIPSSWDTMTSFMENMENTRIGATQQASLIAEAFLINSHSVISHQASDGLDERLK</sequence>
<evidence type="ECO:0000313" key="1">
    <source>
        <dbReference type="EMBL" id="KAJ5404529.1"/>
    </source>
</evidence>
<reference evidence="1" key="2">
    <citation type="journal article" date="2023" name="IMA Fungus">
        <title>Comparative genomic study of the Penicillium genus elucidates a diverse pangenome and 15 lateral gene transfer events.</title>
        <authorList>
            <person name="Petersen C."/>
            <person name="Sorensen T."/>
            <person name="Nielsen M.R."/>
            <person name="Sondergaard T.E."/>
            <person name="Sorensen J.L."/>
            <person name="Fitzpatrick D.A."/>
            <person name="Frisvad J.C."/>
            <person name="Nielsen K.L."/>
        </authorList>
    </citation>
    <scope>NUCLEOTIDE SEQUENCE</scope>
    <source>
        <strain evidence="1">IBT 29677</strain>
    </source>
</reference>
<dbReference type="GeneID" id="81368017"/>
<proteinExistence type="predicted"/>
<accession>A0A9W9W6T5</accession>
<organism evidence="1 2">
    <name type="scientific">Penicillium cosmopolitanum</name>
    <dbReference type="NCBI Taxonomy" id="1131564"/>
    <lineage>
        <taxon>Eukaryota</taxon>
        <taxon>Fungi</taxon>
        <taxon>Dikarya</taxon>
        <taxon>Ascomycota</taxon>
        <taxon>Pezizomycotina</taxon>
        <taxon>Eurotiomycetes</taxon>
        <taxon>Eurotiomycetidae</taxon>
        <taxon>Eurotiales</taxon>
        <taxon>Aspergillaceae</taxon>
        <taxon>Penicillium</taxon>
    </lineage>
</organism>
<dbReference type="AlphaFoldDB" id="A0A9W9W6T5"/>
<protein>
    <recommendedName>
        <fullName evidence="3">ER-bound oxygenase mpaB/mpaB'/Rubber oxygenase catalytic domain-containing protein</fullName>
    </recommendedName>
</protein>
<gene>
    <name evidence="1" type="ORF">N7509_004400</name>
</gene>
<name>A0A9W9W6T5_9EURO</name>
<dbReference type="RefSeq" id="XP_056491771.1">
    <property type="nucleotide sequence ID" value="XM_056629037.1"/>
</dbReference>
<dbReference type="Proteomes" id="UP001147747">
    <property type="component" value="Unassembled WGS sequence"/>
</dbReference>
<evidence type="ECO:0008006" key="3">
    <source>
        <dbReference type="Google" id="ProtNLM"/>
    </source>
</evidence>
<dbReference type="OrthoDB" id="4157890at2759"/>
<reference evidence="1" key="1">
    <citation type="submission" date="2022-12" db="EMBL/GenBank/DDBJ databases">
        <authorList>
            <person name="Petersen C."/>
        </authorList>
    </citation>
    <scope>NUCLEOTIDE SEQUENCE</scope>
    <source>
        <strain evidence="1">IBT 29677</strain>
    </source>
</reference>
<evidence type="ECO:0000313" key="2">
    <source>
        <dbReference type="Proteomes" id="UP001147747"/>
    </source>
</evidence>
<comment type="caution">
    <text evidence="1">The sequence shown here is derived from an EMBL/GenBank/DDBJ whole genome shotgun (WGS) entry which is preliminary data.</text>
</comment>
<dbReference type="EMBL" id="JAPZBU010000005">
    <property type="protein sequence ID" value="KAJ5404529.1"/>
    <property type="molecule type" value="Genomic_DNA"/>
</dbReference>
<keyword evidence="2" id="KW-1185">Reference proteome</keyword>